<evidence type="ECO:0000313" key="3">
    <source>
        <dbReference type="EMBL" id="CAB4918291.1"/>
    </source>
</evidence>
<dbReference type="Gene3D" id="2.70.98.70">
    <property type="match status" value="1"/>
</dbReference>
<protein>
    <submittedName>
        <fullName evidence="3">Unannotated protein</fullName>
    </submittedName>
</protein>
<reference evidence="3" key="1">
    <citation type="submission" date="2020-05" db="EMBL/GenBank/DDBJ databases">
        <authorList>
            <person name="Chiriac C."/>
            <person name="Salcher M."/>
            <person name="Ghai R."/>
            <person name="Kavagutti S V."/>
        </authorList>
    </citation>
    <scope>NUCLEOTIDE SEQUENCE</scope>
</reference>
<dbReference type="EMBL" id="CAFBMR010000052">
    <property type="protein sequence ID" value="CAB4918291.1"/>
    <property type="molecule type" value="Genomic_DNA"/>
</dbReference>
<evidence type="ECO:0000259" key="2">
    <source>
        <dbReference type="Pfam" id="PF07940"/>
    </source>
</evidence>
<dbReference type="AlphaFoldDB" id="A0A6J7HBH1"/>
<sequence length="495" mass="54346">MATALLIFGLAATSLVGAVVPSDVVAVVQPHKVPGGCVSLFQLSTRWQADVSHVSSEKRVRFDGRWITLTPQGWRDAYNADVIRDPSWALWFRALVWVVPIALENESLAVRTVVDQANAVPDPGASASSATQVATGWTPGAIRNRLITVRCLYVMTRDDRLLAVGRQLGDALMDPQRYSGWPRSAPHNHGALTSLALIRAAKTFDRPQWTAMSMERLQHDLPKVFSACGMAHEQSSGYQALNVSVWSEVADLLNYKLSGPRYALRALARPDGVLENIGDGTAPAVEPNGQRLWCPQAGWAANTLPGHTQYVLRFGPKTTLHGHSDHGAATWFVRGIPVLSDRGVYDKTRDDRLIYARGMASHSVLEPLNISINPATRAKRLDDNQYQLVDDTFGIHRERTIKIAPQGIAVTDVASSGNFGQEWVQHWQLAPGWTPTDGGAVYTDGTRLEVRCQGGTLSAVAVESYPNWREIQPAWDLQCRTTGSAIRLHTMLEVK</sequence>
<dbReference type="GO" id="GO:0030313">
    <property type="term" value="C:cell envelope"/>
    <property type="evidence" value="ECO:0007669"/>
    <property type="project" value="UniProtKB-SubCell"/>
</dbReference>
<dbReference type="GO" id="GO:0016829">
    <property type="term" value="F:lyase activity"/>
    <property type="evidence" value="ECO:0007669"/>
    <property type="project" value="InterPro"/>
</dbReference>
<name>A0A6J7HBH1_9ZZZZ</name>
<dbReference type="Gene3D" id="1.50.10.100">
    <property type="entry name" value="Chondroitin AC/alginate lyase"/>
    <property type="match status" value="1"/>
</dbReference>
<comment type="subcellular location">
    <subcellularLocation>
        <location evidence="1">Cell envelope</location>
    </subcellularLocation>
</comment>
<dbReference type="InterPro" id="IPR008929">
    <property type="entry name" value="Chondroitin_lyas"/>
</dbReference>
<gene>
    <name evidence="3" type="ORF">UFOPK3610_01257</name>
</gene>
<dbReference type="InterPro" id="IPR012480">
    <property type="entry name" value="Hepar_II_III_C"/>
</dbReference>
<proteinExistence type="predicted"/>
<dbReference type="Pfam" id="PF07940">
    <property type="entry name" value="Hepar_II_III_C"/>
    <property type="match status" value="1"/>
</dbReference>
<feature type="domain" description="Heparinase II/III-like C-terminal" evidence="2">
    <location>
        <begin position="291"/>
        <end position="365"/>
    </location>
</feature>
<evidence type="ECO:0000256" key="1">
    <source>
        <dbReference type="ARBA" id="ARBA00004196"/>
    </source>
</evidence>
<organism evidence="3">
    <name type="scientific">freshwater metagenome</name>
    <dbReference type="NCBI Taxonomy" id="449393"/>
    <lineage>
        <taxon>unclassified sequences</taxon>
        <taxon>metagenomes</taxon>
        <taxon>ecological metagenomes</taxon>
    </lineage>
</organism>
<accession>A0A6J7HBH1</accession>
<dbReference type="SUPFAM" id="SSF48230">
    <property type="entry name" value="Chondroitin AC/alginate lyase"/>
    <property type="match status" value="1"/>
</dbReference>